<dbReference type="GO" id="GO:0005737">
    <property type="term" value="C:cytoplasm"/>
    <property type="evidence" value="ECO:0007669"/>
    <property type="project" value="TreeGrafter"/>
</dbReference>
<dbReference type="PROSITE" id="PS51450">
    <property type="entry name" value="LRR"/>
    <property type="match status" value="1"/>
</dbReference>
<evidence type="ECO:0000256" key="4">
    <source>
        <dbReference type="ARBA" id="ARBA00023186"/>
    </source>
</evidence>
<dbReference type="SUPFAM" id="SSF74924">
    <property type="entry name" value="Cap-Gly domain"/>
    <property type="match status" value="1"/>
</dbReference>
<dbReference type="Pfam" id="PF01302">
    <property type="entry name" value="CAP_GLY"/>
    <property type="match status" value="1"/>
</dbReference>
<organism evidence="7">
    <name type="scientific">Rhodnius neglectus</name>
    <dbReference type="NCBI Taxonomy" id="72488"/>
    <lineage>
        <taxon>Eukaryota</taxon>
        <taxon>Metazoa</taxon>
        <taxon>Ecdysozoa</taxon>
        <taxon>Arthropoda</taxon>
        <taxon>Hexapoda</taxon>
        <taxon>Insecta</taxon>
        <taxon>Pterygota</taxon>
        <taxon>Neoptera</taxon>
        <taxon>Paraneoptera</taxon>
        <taxon>Hemiptera</taxon>
        <taxon>Heteroptera</taxon>
        <taxon>Panheteroptera</taxon>
        <taxon>Cimicomorpha</taxon>
        <taxon>Reduviidae</taxon>
        <taxon>Triatominae</taxon>
        <taxon>Rhodnius</taxon>
    </lineage>
</organism>
<dbReference type="InterPro" id="IPR029071">
    <property type="entry name" value="Ubiquitin-like_domsf"/>
</dbReference>
<evidence type="ECO:0000256" key="3">
    <source>
        <dbReference type="ARBA" id="ARBA00022737"/>
    </source>
</evidence>
<evidence type="ECO:0000256" key="1">
    <source>
        <dbReference type="ARBA" id="ARBA00015004"/>
    </source>
</evidence>
<dbReference type="SMART" id="SM01052">
    <property type="entry name" value="CAP_GLY"/>
    <property type="match status" value="1"/>
</dbReference>
<dbReference type="SUPFAM" id="SSF54236">
    <property type="entry name" value="Ubiquitin-like"/>
    <property type="match status" value="1"/>
</dbReference>
<keyword evidence="3" id="KW-0677">Repeat</keyword>
<reference evidence="7" key="1">
    <citation type="journal article" date="2016" name="PLoS Negl. Trop. Dis.">
        <title>A Deep Insight into the Sialome of Rhodnius neglectus, a Vector of Chagas Disease.</title>
        <authorList>
            <person name="Santiago P.B."/>
            <person name="Assumpcao T.C."/>
            <person name="Araujo C.N."/>
            <person name="Bastos I.M."/>
            <person name="Neves D."/>
            <person name="Silva I.G."/>
            <person name="Charneau S."/>
            <person name="Queiroz R.M."/>
            <person name="Raiol T."/>
            <person name="Oliveira J.V."/>
            <person name="Sousa M.V."/>
            <person name="Calvo E."/>
            <person name="Ribeiro J.M."/>
            <person name="Santana J.M."/>
        </authorList>
    </citation>
    <scope>NUCLEOTIDE SEQUENCE</scope>
    <source>
        <tissue evidence="7">Salivary glands</tissue>
    </source>
</reference>
<dbReference type="AlphaFoldDB" id="A0A0P4VTZ4"/>
<dbReference type="PROSITE" id="PS50245">
    <property type="entry name" value="CAP_GLY_2"/>
    <property type="match status" value="1"/>
</dbReference>
<dbReference type="InterPro" id="IPR036859">
    <property type="entry name" value="CAP-Gly_dom_sf"/>
</dbReference>
<name>A0A0P4VTZ4_9HEMI</name>
<proteinExistence type="evidence at transcript level"/>
<dbReference type="InterPro" id="IPR001611">
    <property type="entry name" value="Leu-rich_rpt"/>
</dbReference>
<dbReference type="Gene3D" id="3.10.20.90">
    <property type="entry name" value="Phosphatidylinositol 3-kinase Catalytic Subunit, Chain A, domain 1"/>
    <property type="match status" value="1"/>
</dbReference>
<protein>
    <recommendedName>
        <fullName evidence="1">Tubulin-specific chaperone E</fullName>
    </recommendedName>
    <alternativeName>
        <fullName evidence="5">Tubulin-folding cofactor E</fullName>
    </alternativeName>
</protein>
<feature type="domain" description="CAP-Gly" evidence="6">
    <location>
        <begin position="40"/>
        <end position="84"/>
    </location>
</feature>
<accession>A0A0P4VTZ4</accession>
<dbReference type="Gene3D" id="2.30.30.190">
    <property type="entry name" value="CAP Gly-rich-like domain"/>
    <property type="match status" value="1"/>
</dbReference>
<dbReference type="PANTHER" id="PTHR15454">
    <property type="entry name" value="NISCHARIN RELATED"/>
    <property type="match status" value="1"/>
</dbReference>
<dbReference type="SUPFAM" id="SSF52058">
    <property type="entry name" value="L domain-like"/>
    <property type="match status" value="1"/>
</dbReference>
<dbReference type="InterPro" id="IPR032675">
    <property type="entry name" value="LRR_dom_sf"/>
</dbReference>
<dbReference type="InterPro" id="IPR000938">
    <property type="entry name" value="CAP-Gly_domain"/>
</dbReference>
<evidence type="ECO:0000259" key="6">
    <source>
        <dbReference type="PROSITE" id="PS50245"/>
    </source>
</evidence>
<sequence>MVVLRMTSDQQGLEESKTCNLLVGDRVQVGNHRATVKYVGPVPPTKGLWLGLDWDDPSRGKHDGQYAGTKYFEARYSTSGSLVRLEKVEVGQTICDAIKERYGGTGQVMSAEQLEEIRRALNTPFLEMVGLERSGDDSDTFRKLAVVGVAEYRVSCAGGPNELVQVCPIIKELDLARNLISNWKVVSDIAQQLPYLRLLDLSENRLSFDEDTIDCCKASFKKLLVLILSKVEYTWQDIICCARMWPQLEKLQISYNNITSLSKPPPNLFVNLKLLNIEGNNIKYWTEVEKLGYLPRLECLNASNLGLTQILVSEDTLFPALKYILLSNNYINNWESISELGKLPSLEELKFRQNPVLEGVSRETARQFLIARMPSLKVLNLQEIEAEERRGAEIDYLKCYARDWIKSGKNADDRSAFLRQHPIYPVLVNRYGEIDIGELGEDKVMCLKSRLICVNLVRGNSKLTKKVPDTMLVSTLESLALTRLVREHTRSYQPNLVLVSAQEPSLRIPLSDNMKSLSYYSVADGDVILVE</sequence>
<dbReference type="Pfam" id="PF14580">
    <property type="entry name" value="LRR_9"/>
    <property type="match status" value="1"/>
</dbReference>
<evidence type="ECO:0000256" key="5">
    <source>
        <dbReference type="ARBA" id="ARBA00030180"/>
    </source>
</evidence>
<evidence type="ECO:0000313" key="7">
    <source>
        <dbReference type="EMBL" id="JAI55482.1"/>
    </source>
</evidence>
<keyword evidence="2" id="KW-0433">Leucine-rich repeat</keyword>
<dbReference type="EMBL" id="GDKW01001113">
    <property type="protein sequence ID" value="JAI55482.1"/>
    <property type="molecule type" value="mRNA"/>
</dbReference>
<keyword evidence="4" id="KW-0143">Chaperone</keyword>
<dbReference type="Gene3D" id="3.80.10.10">
    <property type="entry name" value="Ribonuclease Inhibitor"/>
    <property type="match status" value="2"/>
</dbReference>
<evidence type="ECO:0000256" key="2">
    <source>
        <dbReference type="ARBA" id="ARBA00022614"/>
    </source>
</evidence>